<dbReference type="AlphaFoldDB" id="A0A8K0INW3"/>
<proteinExistence type="predicted"/>
<name>A0A8K0INW3_COCNU</name>
<comment type="caution">
    <text evidence="1">The sequence shown here is derived from an EMBL/GenBank/DDBJ whole genome shotgun (WGS) entry which is preliminary data.</text>
</comment>
<dbReference type="SUPFAM" id="SSF117281">
    <property type="entry name" value="Kelch motif"/>
    <property type="match status" value="1"/>
</dbReference>
<reference evidence="1" key="1">
    <citation type="journal article" date="2017" name="Gigascience">
        <title>The genome draft of coconut (Cocos nucifera).</title>
        <authorList>
            <person name="Xiao Y."/>
            <person name="Xu P."/>
            <person name="Fan H."/>
            <person name="Baudouin L."/>
            <person name="Xia W."/>
            <person name="Bocs S."/>
            <person name="Xu J."/>
            <person name="Li Q."/>
            <person name="Guo A."/>
            <person name="Zhou L."/>
            <person name="Li J."/>
            <person name="Wu Y."/>
            <person name="Ma Z."/>
            <person name="Armero A."/>
            <person name="Issali A.E."/>
            <person name="Liu N."/>
            <person name="Peng M."/>
            <person name="Yang Y."/>
        </authorList>
    </citation>
    <scope>NUCLEOTIDE SEQUENCE</scope>
    <source>
        <tissue evidence="1">Spear leaf of Hainan Tall coconut</tissue>
    </source>
</reference>
<dbReference type="OrthoDB" id="45365at2759"/>
<dbReference type="InterPro" id="IPR015915">
    <property type="entry name" value="Kelch-typ_b-propeller"/>
</dbReference>
<sequence>MAWYNAVVVGRRMFVMEGWWWPFCAFLRAGVYKVDQHVWEEMSKVMWEGWTGASIVVGDRLIITNYGDGRVKAYDAVSDAW</sequence>
<organism evidence="1 2">
    <name type="scientific">Cocos nucifera</name>
    <name type="common">Coconut palm</name>
    <dbReference type="NCBI Taxonomy" id="13894"/>
    <lineage>
        <taxon>Eukaryota</taxon>
        <taxon>Viridiplantae</taxon>
        <taxon>Streptophyta</taxon>
        <taxon>Embryophyta</taxon>
        <taxon>Tracheophyta</taxon>
        <taxon>Spermatophyta</taxon>
        <taxon>Magnoliopsida</taxon>
        <taxon>Liliopsida</taxon>
        <taxon>Arecaceae</taxon>
        <taxon>Arecoideae</taxon>
        <taxon>Cocoseae</taxon>
        <taxon>Attaleinae</taxon>
        <taxon>Cocos</taxon>
    </lineage>
</organism>
<protein>
    <submittedName>
        <fullName evidence="1">Putative F-box protein AFR</fullName>
    </submittedName>
</protein>
<evidence type="ECO:0000313" key="2">
    <source>
        <dbReference type="Proteomes" id="UP000797356"/>
    </source>
</evidence>
<keyword evidence="2" id="KW-1185">Reference proteome</keyword>
<dbReference type="EMBL" id="CM017882">
    <property type="protein sequence ID" value="KAG1363418.1"/>
    <property type="molecule type" value="Genomic_DNA"/>
</dbReference>
<evidence type="ECO:0000313" key="1">
    <source>
        <dbReference type="EMBL" id="KAG1363418.1"/>
    </source>
</evidence>
<accession>A0A8K0INW3</accession>
<dbReference type="Proteomes" id="UP000797356">
    <property type="component" value="Chromosome 11"/>
</dbReference>
<gene>
    <name evidence="1" type="ORF">COCNU_11G002450</name>
</gene>
<reference evidence="1" key="2">
    <citation type="submission" date="2019-07" db="EMBL/GenBank/DDBJ databases">
        <authorList>
            <person name="Yang Y."/>
            <person name="Bocs S."/>
            <person name="Baudouin L."/>
        </authorList>
    </citation>
    <scope>NUCLEOTIDE SEQUENCE</scope>
    <source>
        <tissue evidence="1">Spear leaf of Hainan Tall coconut</tissue>
    </source>
</reference>